<evidence type="ECO:0000256" key="1">
    <source>
        <dbReference type="ARBA" id="ARBA00022630"/>
    </source>
</evidence>
<organism evidence="4 5">
    <name type="scientific">Parasporobacterium paucivorans DSM 15970</name>
    <dbReference type="NCBI Taxonomy" id="1122934"/>
    <lineage>
        <taxon>Bacteria</taxon>
        <taxon>Bacillati</taxon>
        <taxon>Bacillota</taxon>
        <taxon>Clostridia</taxon>
        <taxon>Lachnospirales</taxon>
        <taxon>Lachnospiraceae</taxon>
        <taxon>Parasporobacterium</taxon>
    </lineage>
</organism>
<dbReference type="AlphaFoldDB" id="A0A1M6ABC3"/>
<dbReference type="Gene3D" id="3.50.50.60">
    <property type="entry name" value="FAD/NAD(P)-binding domain"/>
    <property type="match status" value="2"/>
</dbReference>
<dbReference type="GO" id="GO:0016491">
    <property type="term" value="F:oxidoreductase activity"/>
    <property type="evidence" value="ECO:0007669"/>
    <property type="project" value="UniProtKB-KW"/>
</dbReference>
<dbReference type="STRING" id="1122934.SAMN02745691_00114"/>
<dbReference type="Proteomes" id="UP000184342">
    <property type="component" value="Unassembled WGS sequence"/>
</dbReference>
<accession>A0A1M6ABC3</accession>
<keyword evidence="1" id="KW-0285">Flavoprotein</keyword>
<dbReference type="InterPro" id="IPR050097">
    <property type="entry name" value="Ferredoxin-NADP_redctase_2"/>
</dbReference>
<dbReference type="RefSeq" id="WP_073992417.1">
    <property type="nucleotide sequence ID" value="NZ_FQYT01000002.1"/>
</dbReference>
<name>A0A1M6ABC3_9FIRM</name>
<dbReference type="PRINTS" id="PR00469">
    <property type="entry name" value="PNDRDTASEII"/>
</dbReference>
<evidence type="ECO:0000259" key="3">
    <source>
        <dbReference type="Pfam" id="PF07992"/>
    </source>
</evidence>
<keyword evidence="2" id="KW-0560">Oxidoreductase</keyword>
<dbReference type="PANTHER" id="PTHR48105">
    <property type="entry name" value="THIOREDOXIN REDUCTASE 1-RELATED-RELATED"/>
    <property type="match status" value="1"/>
</dbReference>
<dbReference type="Pfam" id="PF07992">
    <property type="entry name" value="Pyr_redox_2"/>
    <property type="match status" value="1"/>
</dbReference>
<keyword evidence="5" id="KW-1185">Reference proteome</keyword>
<reference evidence="4 5" key="1">
    <citation type="submission" date="2016-11" db="EMBL/GenBank/DDBJ databases">
        <authorList>
            <person name="Jaros S."/>
            <person name="Januszkiewicz K."/>
            <person name="Wedrychowicz H."/>
        </authorList>
    </citation>
    <scope>NUCLEOTIDE SEQUENCE [LARGE SCALE GENOMIC DNA]</scope>
    <source>
        <strain evidence="4 5">DSM 15970</strain>
    </source>
</reference>
<dbReference type="EMBL" id="FQYT01000002">
    <property type="protein sequence ID" value="SHI33463.1"/>
    <property type="molecule type" value="Genomic_DNA"/>
</dbReference>
<evidence type="ECO:0000256" key="2">
    <source>
        <dbReference type="ARBA" id="ARBA00023002"/>
    </source>
</evidence>
<proteinExistence type="predicted"/>
<dbReference type="InterPro" id="IPR036188">
    <property type="entry name" value="FAD/NAD-bd_sf"/>
</dbReference>
<feature type="domain" description="FAD/NAD(P)-binding" evidence="3">
    <location>
        <begin position="3"/>
        <end position="271"/>
    </location>
</feature>
<gene>
    <name evidence="4" type="ORF">SAMN02745691_00114</name>
</gene>
<dbReference type="SUPFAM" id="SSF51905">
    <property type="entry name" value="FAD/NAD(P)-binding domain"/>
    <property type="match status" value="1"/>
</dbReference>
<dbReference type="PRINTS" id="PR00368">
    <property type="entry name" value="FADPNR"/>
</dbReference>
<protein>
    <submittedName>
        <fullName evidence="4">Thioredoxin reductase (NADPH)</fullName>
    </submittedName>
</protein>
<sequence length="287" mass="29736">MSNVIIIGKGPAGISASLYTVRAGIKTTIIGKDGGALSKAPKIENYFGFEEPVIGKELLESATAGAKRLGVDIIDGEVLSIEFQDKLTVITKDGSYPTDCIIIATGTSRSTPNIKGIKELDGHGVSYCAVCDAFFYRGLDIAVLGDGEYALHEALSLKQTSGKVTILTNGKEPSFEVPEGIFVRTDPIESFEGVDSMERVIFKDGNSLPIAGLFIAVGVAGSTALANKIGAITENNSISTDENNATNVPGVFAAGDCTGGLLQISKAVGDGAVAGNAAVKFIRSLAK</sequence>
<evidence type="ECO:0000313" key="5">
    <source>
        <dbReference type="Proteomes" id="UP000184342"/>
    </source>
</evidence>
<evidence type="ECO:0000313" key="4">
    <source>
        <dbReference type="EMBL" id="SHI33463.1"/>
    </source>
</evidence>
<dbReference type="InterPro" id="IPR023753">
    <property type="entry name" value="FAD/NAD-binding_dom"/>
</dbReference>
<dbReference type="OrthoDB" id="9806179at2"/>